<organism evidence="11 12">
    <name type="scientific">Malassezia brasiliensis</name>
    <dbReference type="NCBI Taxonomy" id="1821822"/>
    <lineage>
        <taxon>Eukaryota</taxon>
        <taxon>Fungi</taxon>
        <taxon>Dikarya</taxon>
        <taxon>Basidiomycota</taxon>
        <taxon>Ustilaginomycotina</taxon>
        <taxon>Malasseziomycetes</taxon>
        <taxon>Malasseziales</taxon>
        <taxon>Malasseziaceae</taxon>
        <taxon>Malassezia</taxon>
    </lineage>
</organism>
<keyword evidence="7 10" id="KW-1133">Transmembrane helix</keyword>
<evidence type="ECO:0000313" key="12">
    <source>
        <dbReference type="Proteomes" id="UP001216638"/>
    </source>
</evidence>
<evidence type="ECO:0000256" key="4">
    <source>
        <dbReference type="ARBA" id="ARBA00022475"/>
    </source>
</evidence>
<keyword evidence="4 10" id="KW-1003">Cell membrane</keyword>
<dbReference type="Proteomes" id="UP001216638">
    <property type="component" value="Chromosome 4"/>
</dbReference>
<evidence type="ECO:0000256" key="5">
    <source>
        <dbReference type="ARBA" id="ARBA00022692"/>
    </source>
</evidence>
<proteinExistence type="inferred from homology"/>
<evidence type="ECO:0000256" key="10">
    <source>
        <dbReference type="RuleBase" id="RU366035"/>
    </source>
</evidence>
<gene>
    <name evidence="11" type="primary">PRM1</name>
    <name evidence="11" type="ORF">MBRA1_003274</name>
</gene>
<dbReference type="GO" id="GO:0032220">
    <property type="term" value="P:plasma membrane fusion involved in cytogamy"/>
    <property type="evidence" value="ECO:0007669"/>
    <property type="project" value="TreeGrafter"/>
</dbReference>
<feature type="transmembrane region" description="Helical" evidence="10">
    <location>
        <begin position="82"/>
        <end position="102"/>
    </location>
</feature>
<evidence type="ECO:0000256" key="6">
    <source>
        <dbReference type="ARBA" id="ARBA00022971"/>
    </source>
</evidence>
<keyword evidence="9" id="KW-0325">Glycoprotein</keyword>
<dbReference type="InterPro" id="IPR026777">
    <property type="entry name" value="PRM1"/>
</dbReference>
<evidence type="ECO:0000256" key="2">
    <source>
        <dbReference type="ARBA" id="ARBA00004651"/>
    </source>
</evidence>
<accession>A0AAF0DUZ2</accession>
<comment type="function">
    <text evidence="1 10">Involved in cell fusion during mating by stabilizing the plasma membrane fusion event.</text>
</comment>
<protein>
    <recommendedName>
        <fullName evidence="10">Plasma membrane fusion protein PRM1</fullName>
    </recommendedName>
</protein>
<dbReference type="AlphaFoldDB" id="A0AAF0DUZ2"/>
<comment type="subcellular location">
    <subcellularLocation>
        <location evidence="2 10">Cell membrane</location>
        <topology evidence="2 10">Multi-pass membrane protein</topology>
    </subcellularLocation>
</comment>
<evidence type="ECO:0000256" key="8">
    <source>
        <dbReference type="ARBA" id="ARBA00023136"/>
    </source>
</evidence>
<keyword evidence="6 10" id="KW-0184">Conjugation</keyword>
<evidence type="ECO:0000256" key="1">
    <source>
        <dbReference type="ARBA" id="ARBA00002512"/>
    </source>
</evidence>
<reference evidence="11" key="1">
    <citation type="submission" date="2023-03" db="EMBL/GenBank/DDBJ databases">
        <title>Mating type loci evolution in Malassezia.</title>
        <authorList>
            <person name="Coelho M.A."/>
        </authorList>
    </citation>
    <scope>NUCLEOTIDE SEQUENCE</scope>
    <source>
        <strain evidence="11">CBS 14135</strain>
    </source>
</reference>
<feature type="transmembrane region" description="Helical" evidence="10">
    <location>
        <begin position="321"/>
        <end position="344"/>
    </location>
</feature>
<evidence type="ECO:0000313" key="11">
    <source>
        <dbReference type="EMBL" id="WFC96613.1"/>
    </source>
</evidence>
<evidence type="ECO:0000256" key="3">
    <source>
        <dbReference type="ARBA" id="ARBA00010780"/>
    </source>
</evidence>
<dbReference type="EMBL" id="CP119954">
    <property type="protein sequence ID" value="WFC96613.1"/>
    <property type="molecule type" value="Genomic_DNA"/>
</dbReference>
<dbReference type="GO" id="GO:0043332">
    <property type="term" value="C:mating projection tip"/>
    <property type="evidence" value="ECO:0007669"/>
    <property type="project" value="UniProtKB-UniRule"/>
</dbReference>
<dbReference type="GO" id="GO:0005886">
    <property type="term" value="C:plasma membrane"/>
    <property type="evidence" value="ECO:0007669"/>
    <property type="project" value="UniProtKB-SubCell"/>
</dbReference>
<keyword evidence="5 10" id="KW-0812">Transmembrane</keyword>
<comment type="caution">
    <text evidence="10">Lacks conserved residue(s) required for the propagation of feature annotation.</text>
</comment>
<evidence type="ECO:0000256" key="7">
    <source>
        <dbReference type="ARBA" id="ARBA00022989"/>
    </source>
</evidence>
<dbReference type="PANTHER" id="PTHR31030:SF1">
    <property type="entry name" value="PLASMA MEMBRANE FUSION PROTEIN PRM1"/>
    <property type="match status" value="1"/>
</dbReference>
<feature type="transmembrane region" description="Helical" evidence="10">
    <location>
        <begin position="278"/>
        <end position="301"/>
    </location>
</feature>
<dbReference type="PANTHER" id="PTHR31030">
    <property type="entry name" value="PLASMA MEMBRANE FUSION PROTEIN PRM1"/>
    <property type="match status" value="1"/>
</dbReference>
<keyword evidence="8 10" id="KW-0472">Membrane</keyword>
<evidence type="ECO:0000256" key="9">
    <source>
        <dbReference type="ARBA" id="ARBA00023180"/>
    </source>
</evidence>
<keyword evidence="12" id="KW-1185">Reference proteome</keyword>
<name>A0AAF0DUZ2_9BASI</name>
<sequence length="538" mass="56688">MRMVLDWLGIAVVTAWYMYGAVVTTQQRVMQLTDLLADAQQNWQAACRRVDAAAAAVSSLPQDLAWNIGKESLRVVEAMFHTLARILLALLDMGGLVLAWILTSYRALFVCTVQLAVQGSLALLDAATQAIADAVRAAGQALEALLRTAIQGAQGAVEVATDTLNGVLGLFGTHVDAPQLREPAALQVLRNITLPPALVQPFHSVQLPTVDSLRAASRDTFDGVLQNVKQDIRAGLGSMTLPVPPRPMAHAPSDVCRDVPWSAFDDGAHKLVRLAYGAYFSAAIGAALALGLACGACWLRPGTRTPSARKADMQHRARTAFGSPLLVFVGALLLLHLGVVQVELGVVHAMRQRLDELPRMPTASAPALVGSAAEVIRATNAQLAQVQNEVNAVLARSVNEVVPGALGALNAVFDVISGTIRDVLGATPLQAPVQQFAMCVVGNKVLAAERMLRQLQSALRVDVPAVALGAVPAPAALLTPALGALADDALRPAYRALARHAATLERDRLATLCIGGASAVVVAAQILWPVRHQAPKVV</sequence>
<comment type="similarity">
    <text evidence="3 10">Belongs to the PRM1 family.</text>
</comment>